<keyword evidence="4" id="KW-0472">Membrane</keyword>
<evidence type="ECO:0000256" key="4">
    <source>
        <dbReference type="ARBA" id="ARBA00023136"/>
    </source>
</evidence>
<sequence length="320" mass="34104">MFSPEPPDHHDPRHAPVAPRHAAGLTTNHPAGPAAFPAGGSGGTLPGPAAHGLAGGASQPVVADAPGWPPAAPTGRYDTIATRPPSTYRFGDEPARTRRQWPRFADELFRLAHDGAKLFVDRDLAAVGLACAVLAELVATDHLAVGQDRLVVIGRQPPPDALAHTIAEQVAGEPESLPVEDWLRYLSGDIYDQVAKRMVMAGDLVEVTRARLFGRSRTVYQPADNNAAYWSCARLATAARRGQSLLEQGHVNPFTSVFDDFDRVLVGLCLSTGVYQRVFAGTPQHVITQLADVGQRSRAPIPELLGALDRLVGGAVLIRA</sequence>
<keyword evidence="3" id="KW-0446">Lipid-binding</keyword>
<dbReference type="Proteomes" id="UP001240150">
    <property type="component" value="Chromosome"/>
</dbReference>
<name>A0ABY8WUK1_9ACTN</name>
<accession>A0ABY8WUK1</accession>
<dbReference type="Gene3D" id="1.10.3630.10">
    <property type="entry name" value="yeast vps74-n-term truncation variant domain like"/>
    <property type="match status" value="1"/>
</dbReference>
<feature type="compositionally biased region" description="Basic and acidic residues" evidence="5">
    <location>
        <begin position="1"/>
        <end position="14"/>
    </location>
</feature>
<dbReference type="RefSeq" id="WP_284921550.1">
    <property type="nucleotide sequence ID" value="NZ_CP126980.1"/>
</dbReference>
<evidence type="ECO:0000256" key="1">
    <source>
        <dbReference type="ARBA" id="ARBA00004255"/>
    </source>
</evidence>
<evidence type="ECO:0000256" key="5">
    <source>
        <dbReference type="SAM" id="MobiDB-lite"/>
    </source>
</evidence>
<reference evidence="6 7" key="1">
    <citation type="submission" date="2023-06" db="EMBL/GenBank/DDBJ databases">
        <authorList>
            <person name="Yushchuk O."/>
            <person name="Binda E."/>
            <person name="Ruckert-Reed C."/>
            <person name="Fedorenko V."/>
            <person name="Kalinowski J."/>
            <person name="Marinelli F."/>
        </authorList>
    </citation>
    <scope>NUCLEOTIDE SEQUENCE [LARGE SCALE GENOMIC DNA]</scope>
    <source>
        <strain evidence="6 7">NRRL 3884</strain>
    </source>
</reference>
<keyword evidence="2" id="KW-0333">Golgi apparatus</keyword>
<keyword evidence="7" id="KW-1185">Reference proteome</keyword>
<organism evidence="6 7">
    <name type="scientific">Actinoplanes oblitus</name>
    <dbReference type="NCBI Taxonomy" id="3040509"/>
    <lineage>
        <taxon>Bacteria</taxon>
        <taxon>Bacillati</taxon>
        <taxon>Actinomycetota</taxon>
        <taxon>Actinomycetes</taxon>
        <taxon>Micromonosporales</taxon>
        <taxon>Micromonosporaceae</taxon>
        <taxon>Actinoplanes</taxon>
    </lineage>
</organism>
<comment type="subcellular location">
    <subcellularLocation>
        <location evidence="1">Golgi apparatus membrane</location>
        <topology evidence="1">Peripheral membrane protein</topology>
        <orientation evidence="1">Cytoplasmic side</orientation>
    </subcellularLocation>
</comment>
<dbReference type="EMBL" id="CP126980">
    <property type="protein sequence ID" value="WIN00080.1"/>
    <property type="molecule type" value="Genomic_DNA"/>
</dbReference>
<dbReference type="Pfam" id="PF05719">
    <property type="entry name" value="GPP34"/>
    <property type="match status" value="1"/>
</dbReference>
<evidence type="ECO:0000313" key="7">
    <source>
        <dbReference type="Proteomes" id="UP001240150"/>
    </source>
</evidence>
<feature type="region of interest" description="Disordered" evidence="5">
    <location>
        <begin position="1"/>
        <end position="94"/>
    </location>
</feature>
<dbReference type="InterPro" id="IPR008628">
    <property type="entry name" value="GPP34-like"/>
</dbReference>
<proteinExistence type="predicted"/>
<protein>
    <submittedName>
        <fullName evidence="6">GPP34 family phosphoprotein</fullName>
    </submittedName>
</protein>
<evidence type="ECO:0000256" key="2">
    <source>
        <dbReference type="ARBA" id="ARBA00023034"/>
    </source>
</evidence>
<evidence type="ECO:0000256" key="3">
    <source>
        <dbReference type="ARBA" id="ARBA00023121"/>
    </source>
</evidence>
<gene>
    <name evidence="6" type="ORF">ACTOB_003761</name>
</gene>
<dbReference type="InterPro" id="IPR038261">
    <property type="entry name" value="GPP34-like_sf"/>
</dbReference>
<evidence type="ECO:0000313" key="6">
    <source>
        <dbReference type="EMBL" id="WIN00080.1"/>
    </source>
</evidence>